<dbReference type="SUPFAM" id="SSF57903">
    <property type="entry name" value="FYVE/PHD zinc finger"/>
    <property type="match status" value="1"/>
</dbReference>
<dbReference type="Proteomes" id="UP000604046">
    <property type="component" value="Unassembled WGS sequence"/>
</dbReference>
<keyword evidence="2 4" id="KW-0863">Zinc-finger</keyword>
<dbReference type="InterPro" id="IPR017455">
    <property type="entry name" value="Znf_FYVE-rel"/>
</dbReference>
<evidence type="ECO:0000259" key="5">
    <source>
        <dbReference type="PROSITE" id="PS50178"/>
    </source>
</evidence>
<organism evidence="6 7">
    <name type="scientific">Symbiodinium natans</name>
    <dbReference type="NCBI Taxonomy" id="878477"/>
    <lineage>
        <taxon>Eukaryota</taxon>
        <taxon>Sar</taxon>
        <taxon>Alveolata</taxon>
        <taxon>Dinophyceae</taxon>
        <taxon>Suessiales</taxon>
        <taxon>Symbiodiniaceae</taxon>
        <taxon>Symbiodinium</taxon>
    </lineage>
</organism>
<name>A0A812GPZ2_9DINO</name>
<dbReference type="Pfam" id="PF01363">
    <property type="entry name" value="FYVE"/>
    <property type="match status" value="1"/>
</dbReference>
<evidence type="ECO:0000256" key="3">
    <source>
        <dbReference type="ARBA" id="ARBA00022833"/>
    </source>
</evidence>
<comment type="caution">
    <text evidence="6">The sequence shown here is derived from an EMBL/GenBank/DDBJ whole genome shotgun (WGS) entry which is preliminary data.</text>
</comment>
<dbReference type="PROSITE" id="PS50178">
    <property type="entry name" value="ZF_FYVE"/>
    <property type="match status" value="1"/>
</dbReference>
<dbReference type="SMART" id="SM00064">
    <property type="entry name" value="FYVE"/>
    <property type="match status" value="1"/>
</dbReference>
<dbReference type="InterPro" id="IPR011011">
    <property type="entry name" value="Znf_FYVE_PHD"/>
</dbReference>
<keyword evidence="7" id="KW-1185">Reference proteome</keyword>
<sequence length="148" mass="16111">MDTDQLDGLAALLAQGEEAHQLARRFGSVASSPPQLGPETSCSSCIEDFDVSTRDRWDDDAENCSICSAPLGRRRLRPRHHCRICGRCVCASCSPNLVLMPGSGRELQRACTPCMAVAPRFFRHVRVCSLACSALNRRDGSSFVLAPC</sequence>
<accession>A0A812GPZ2</accession>
<keyword evidence="1" id="KW-0479">Metal-binding</keyword>
<dbReference type="OrthoDB" id="660555at2759"/>
<dbReference type="GO" id="GO:0008270">
    <property type="term" value="F:zinc ion binding"/>
    <property type="evidence" value="ECO:0007669"/>
    <property type="project" value="UniProtKB-KW"/>
</dbReference>
<proteinExistence type="predicted"/>
<evidence type="ECO:0000313" key="7">
    <source>
        <dbReference type="Proteomes" id="UP000604046"/>
    </source>
</evidence>
<evidence type="ECO:0000313" key="6">
    <source>
        <dbReference type="EMBL" id="CAE6936396.1"/>
    </source>
</evidence>
<evidence type="ECO:0000256" key="1">
    <source>
        <dbReference type="ARBA" id="ARBA00022723"/>
    </source>
</evidence>
<dbReference type="EMBL" id="CAJNDS010000055">
    <property type="protein sequence ID" value="CAE6936396.1"/>
    <property type="molecule type" value="Genomic_DNA"/>
</dbReference>
<feature type="domain" description="FYVE-type" evidence="5">
    <location>
        <begin position="58"/>
        <end position="119"/>
    </location>
</feature>
<protein>
    <submittedName>
        <fullName evidence="6">Rufy2 protein</fullName>
    </submittedName>
</protein>
<dbReference type="InterPro" id="IPR000306">
    <property type="entry name" value="Znf_FYVE"/>
</dbReference>
<dbReference type="Gene3D" id="3.30.40.10">
    <property type="entry name" value="Zinc/RING finger domain, C3HC4 (zinc finger)"/>
    <property type="match status" value="1"/>
</dbReference>
<reference evidence="6" key="1">
    <citation type="submission" date="2021-02" db="EMBL/GenBank/DDBJ databases">
        <authorList>
            <person name="Dougan E. K."/>
            <person name="Rhodes N."/>
            <person name="Thang M."/>
            <person name="Chan C."/>
        </authorList>
    </citation>
    <scope>NUCLEOTIDE SEQUENCE</scope>
</reference>
<gene>
    <name evidence="6" type="primary">Rufy2</name>
    <name evidence="6" type="ORF">SNAT2548_LOCUS1044</name>
</gene>
<evidence type="ECO:0000256" key="2">
    <source>
        <dbReference type="ARBA" id="ARBA00022771"/>
    </source>
</evidence>
<dbReference type="InterPro" id="IPR013083">
    <property type="entry name" value="Znf_RING/FYVE/PHD"/>
</dbReference>
<dbReference type="AlphaFoldDB" id="A0A812GPZ2"/>
<evidence type="ECO:0000256" key="4">
    <source>
        <dbReference type="PROSITE-ProRule" id="PRU00091"/>
    </source>
</evidence>
<keyword evidence="3" id="KW-0862">Zinc</keyword>